<dbReference type="RefSeq" id="WP_118004592.1">
    <property type="nucleotide sequence ID" value="NZ_JAQESI010000025.1"/>
</dbReference>
<sequence>MMLGLNQIMILNGGQSRSITGENKEGKKGAGGQAAGDLGKGRKGSPCTSLPMGKTTVLADIEGPGTIQHIFFTVTNKTEKGCFVLRDLVLRVYWDEEEKPSVECPVGDFFCCGFGVDCTVNSLPIVVNPVRGFHCYFPMPFKKHAKITIENQHPADIGGFFYQIDYNLKEVPENAGYFYAQWRREPLTIKAEDYTILDNVSGRGQYIGTYVGIAALERYWWGEGEMKFYLDGDVEYPTICGTGTEDYFGGAWSYAGFKDGKFQEQNFCTPFIGYPFYSKNDSLYQSCYFNDDCPPMRGLYRWHIMDPICFEKDIRVTMQQIGLSPYGLFERQDDVCSVAYWYLDSPCGFEAKLTEREARLPR</sequence>
<dbReference type="AlphaFoldDB" id="A0A413TYS2"/>
<dbReference type="Proteomes" id="UP000284296">
    <property type="component" value="Unassembled WGS sequence"/>
</dbReference>
<proteinExistence type="predicted"/>
<dbReference type="Gene3D" id="2.60.120.1390">
    <property type="match status" value="1"/>
</dbReference>
<name>A0A413TYS2_9FIRM</name>
<evidence type="ECO:0000313" key="4">
    <source>
        <dbReference type="Proteomes" id="UP000284296"/>
    </source>
</evidence>
<evidence type="ECO:0000313" key="3">
    <source>
        <dbReference type="EMBL" id="RHA90126.1"/>
    </source>
</evidence>
<gene>
    <name evidence="3" type="ORF">DW912_12920</name>
    <name evidence="2" type="ORF">DWX06_12250</name>
</gene>
<organism evidence="3 5">
    <name type="scientific">Agathobacter rectalis</name>
    <dbReference type="NCBI Taxonomy" id="39491"/>
    <lineage>
        <taxon>Bacteria</taxon>
        <taxon>Bacillati</taxon>
        <taxon>Bacillota</taxon>
        <taxon>Clostridia</taxon>
        <taxon>Lachnospirales</taxon>
        <taxon>Lachnospiraceae</taxon>
        <taxon>Agathobacter</taxon>
    </lineage>
</organism>
<evidence type="ECO:0000256" key="1">
    <source>
        <dbReference type="SAM" id="MobiDB-lite"/>
    </source>
</evidence>
<dbReference type="EMBL" id="QSFZ01000015">
    <property type="protein sequence ID" value="RHA90126.1"/>
    <property type="molecule type" value="Genomic_DNA"/>
</dbReference>
<protein>
    <submittedName>
        <fullName evidence="3">DUF2961 domain-containing protein</fullName>
    </submittedName>
</protein>
<dbReference type="InterPro" id="IPR021345">
    <property type="entry name" value="DUF2961"/>
</dbReference>
<dbReference type="Pfam" id="PF11175">
    <property type="entry name" value="DUF2961"/>
    <property type="match status" value="1"/>
</dbReference>
<comment type="caution">
    <text evidence="3">The sequence shown here is derived from an EMBL/GenBank/DDBJ whole genome shotgun (WGS) entry which is preliminary data.</text>
</comment>
<evidence type="ECO:0000313" key="2">
    <source>
        <dbReference type="EMBL" id="RGT79704.1"/>
    </source>
</evidence>
<dbReference type="EMBL" id="QRXG01000024">
    <property type="protein sequence ID" value="RGT79704.1"/>
    <property type="molecule type" value="Genomic_DNA"/>
</dbReference>
<feature type="region of interest" description="Disordered" evidence="1">
    <location>
        <begin position="19"/>
        <end position="48"/>
    </location>
</feature>
<evidence type="ECO:0000313" key="5">
    <source>
        <dbReference type="Proteomes" id="UP000286220"/>
    </source>
</evidence>
<accession>A0A413TYS2</accession>
<dbReference type="Proteomes" id="UP000286220">
    <property type="component" value="Unassembled WGS sequence"/>
</dbReference>
<reference evidence="4 5" key="1">
    <citation type="submission" date="2018-08" db="EMBL/GenBank/DDBJ databases">
        <title>A genome reference for cultivated species of the human gut microbiota.</title>
        <authorList>
            <person name="Zou Y."/>
            <person name="Xue W."/>
            <person name="Luo G."/>
        </authorList>
    </citation>
    <scope>NUCLEOTIDE SEQUENCE [LARGE SCALE GENOMIC DNA]</scope>
    <source>
        <strain evidence="2 4">AF18-16LB</strain>
        <strain evidence="3 5">AM42-17AT</strain>
    </source>
</reference>